<feature type="domain" description="Protein kinase" evidence="1">
    <location>
        <begin position="1"/>
        <end position="166"/>
    </location>
</feature>
<evidence type="ECO:0000313" key="3">
    <source>
        <dbReference type="Proteomes" id="UP000789759"/>
    </source>
</evidence>
<evidence type="ECO:0000313" key="2">
    <source>
        <dbReference type="EMBL" id="CAG8755112.1"/>
    </source>
</evidence>
<organism evidence="2 3">
    <name type="scientific">Cetraspora pellucida</name>
    <dbReference type="NCBI Taxonomy" id="1433469"/>
    <lineage>
        <taxon>Eukaryota</taxon>
        <taxon>Fungi</taxon>
        <taxon>Fungi incertae sedis</taxon>
        <taxon>Mucoromycota</taxon>
        <taxon>Glomeromycotina</taxon>
        <taxon>Glomeromycetes</taxon>
        <taxon>Diversisporales</taxon>
        <taxon>Gigasporaceae</taxon>
        <taxon>Cetraspora</taxon>
    </lineage>
</organism>
<dbReference type="Pfam" id="PF00069">
    <property type="entry name" value="Pkinase"/>
    <property type="match status" value="1"/>
</dbReference>
<accession>A0A9N9IXW1</accession>
<dbReference type="Gene3D" id="1.10.510.10">
    <property type="entry name" value="Transferase(Phosphotransferase) domain 1"/>
    <property type="match status" value="1"/>
</dbReference>
<evidence type="ECO:0000259" key="1">
    <source>
        <dbReference type="PROSITE" id="PS50011"/>
    </source>
</evidence>
<dbReference type="Proteomes" id="UP000789759">
    <property type="component" value="Unassembled WGS sequence"/>
</dbReference>
<dbReference type="PROSITE" id="PS50011">
    <property type="entry name" value="PROTEIN_KINASE_DOM"/>
    <property type="match status" value="1"/>
</dbReference>
<dbReference type="AlphaFoldDB" id="A0A9N9IXW1"/>
<gene>
    <name evidence="2" type="ORF">CPELLU_LOCUS14957</name>
</gene>
<proteinExistence type="predicted"/>
<dbReference type="SUPFAM" id="SSF56112">
    <property type="entry name" value="Protein kinase-like (PK-like)"/>
    <property type="match status" value="1"/>
</dbReference>
<keyword evidence="3" id="KW-1185">Reference proteome</keyword>
<dbReference type="GO" id="GO:0005737">
    <property type="term" value="C:cytoplasm"/>
    <property type="evidence" value="ECO:0007669"/>
    <property type="project" value="TreeGrafter"/>
</dbReference>
<dbReference type="InterPro" id="IPR011009">
    <property type="entry name" value="Kinase-like_dom_sf"/>
</dbReference>
<dbReference type="EMBL" id="CAJVQA010018624">
    <property type="protein sequence ID" value="CAG8755112.1"/>
    <property type="molecule type" value="Genomic_DNA"/>
</dbReference>
<dbReference type="OrthoDB" id="2423292at2759"/>
<dbReference type="PANTHER" id="PTHR44167">
    <property type="entry name" value="OVARIAN-SPECIFIC SERINE/THREONINE-PROTEIN KINASE LOK-RELATED"/>
    <property type="match status" value="1"/>
</dbReference>
<sequence length="228" mass="25932">IKAYMQFSSSTVLRCYGILKEPEIGNCIIVFPLAYGVEIHKKGIIHRDFHPGNLLYYRRTIYVSDLGFTRPVTDTGKSRVGIMPYMPPEVLNRNCYSQASDVYSFGMIMWILTLGMYPFHNEKHDIERPTANEAYQEILGWLNKFDNDPQSEIESGTMELKNAPQLKPEKLEMSDDIVNTNSEEQILSNGQSTTLLSNSDINIKITISEDPISSNCDESTISHLSMTY</sequence>
<reference evidence="2" key="1">
    <citation type="submission" date="2021-06" db="EMBL/GenBank/DDBJ databases">
        <authorList>
            <person name="Kallberg Y."/>
            <person name="Tangrot J."/>
            <person name="Rosling A."/>
        </authorList>
    </citation>
    <scope>NUCLEOTIDE SEQUENCE</scope>
    <source>
        <strain evidence="2">FL966</strain>
    </source>
</reference>
<dbReference type="GO" id="GO:0005634">
    <property type="term" value="C:nucleus"/>
    <property type="evidence" value="ECO:0007669"/>
    <property type="project" value="TreeGrafter"/>
</dbReference>
<name>A0A9N9IXW1_9GLOM</name>
<dbReference type="GO" id="GO:0005524">
    <property type="term" value="F:ATP binding"/>
    <property type="evidence" value="ECO:0007669"/>
    <property type="project" value="InterPro"/>
</dbReference>
<comment type="caution">
    <text evidence="2">The sequence shown here is derived from an EMBL/GenBank/DDBJ whole genome shotgun (WGS) entry which is preliminary data.</text>
</comment>
<dbReference type="InterPro" id="IPR000719">
    <property type="entry name" value="Prot_kinase_dom"/>
</dbReference>
<feature type="non-terminal residue" evidence="2">
    <location>
        <position position="1"/>
    </location>
</feature>
<dbReference type="PANTHER" id="PTHR44167:SF24">
    <property type="entry name" value="SERINE_THREONINE-PROTEIN KINASE CHK2"/>
    <property type="match status" value="1"/>
</dbReference>
<dbReference type="SMART" id="SM00220">
    <property type="entry name" value="S_TKc"/>
    <property type="match status" value="1"/>
</dbReference>
<dbReference type="GO" id="GO:0044773">
    <property type="term" value="P:mitotic DNA damage checkpoint signaling"/>
    <property type="evidence" value="ECO:0007669"/>
    <property type="project" value="TreeGrafter"/>
</dbReference>
<dbReference type="GO" id="GO:0004674">
    <property type="term" value="F:protein serine/threonine kinase activity"/>
    <property type="evidence" value="ECO:0007669"/>
    <property type="project" value="TreeGrafter"/>
</dbReference>
<protein>
    <submittedName>
        <fullName evidence="2">982_t:CDS:1</fullName>
    </submittedName>
</protein>